<keyword evidence="2" id="KW-1277">Toxin-antitoxin system</keyword>
<dbReference type="EMBL" id="OBDO01000008">
    <property type="protein sequence ID" value="SNX97691.1"/>
    <property type="molecule type" value="Genomic_DNA"/>
</dbReference>
<dbReference type="OrthoDB" id="5419693at2"/>
<organism evidence="3 4">
    <name type="scientific">Geodermatophilus sabuli</name>
    <dbReference type="NCBI Taxonomy" id="1564158"/>
    <lineage>
        <taxon>Bacteria</taxon>
        <taxon>Bacillati</taxon>
        <taxon>Actinomycetota</taxon>
        <taxon>Actinomycetes</taxon>
        <taxon>Geodermatophilales</taxon>
        <taxon>Geodermatophilaceae</taxon>
        <taxon>Geodermatophilus</taxon>
    </lineage>
</organism>
<evidence type="ECO:0000256" key="2">
    <source>
        <dbReference type="ARBA" id="ARBA00022649"/>
    </source>
</evidence>
<dbReference type="GO" id="GO:0004521">
    <property type="term" value="F:RNA endonuclease activity"/>
    <property type="evidence" value="ECO:0007669"/>
    <property type="project" value="TreeGrafter"/>
</dbReference>
<gene>
    <name evidence="3" type="ORF">SAMN06893097_10856</name>
</gene>
<dbReference type="Proteomes" id="UP000219514">
    <property type="component" value="Unassembled WGS sequence"/>
</dbReference>
<dbReference type="GO" id="GO:0016075">
    <property type="term" value="P:rRNA catabolic process"/>
    <property type="evidence" value="ECO:0007669"/>
    <property type="project" value="TreeGrafter"/>
</dbReference>
<dbReference type="PANTHER" id="PTHR33988:SF2">
    <property type="entry name" value="ENDORIBONUCLEASE MAZF"/>
    <property type="match status" value="1"/>
</dbReference>
<evidence type="ECO:0000313" key="3">
    <source>
        <dbReference type="EMBL" id="SNX97691.1"/>
    </source>
</evidence>
<proteinExistence type="inferred from homology"/>
<dbReference type="GO" id="GO:0006402">
    <property type="term" value="P:mRNA catabolic process"/>
    <property type="evidence" value="ECO:0007669"/>
    <property type="project" value="TreeGrafter"/>
</dbReference>
<dbReference type="GO" id="GO:0003677">
    <property type="term" value="F:DNA binding"/>
    <property type="evidence" value="ECO:0007669"/>
    <property type="project" value="InterPro"/>
</dbReference>
<keyword evidence="4" id="KW-1185">Reference proteome</keyword>
<evidence type="ECO:0000313" key="4">
    <source>
        <dbReference type="Proteomes" id="UP000219514"/>
    </source>
</evidence>
<dbReference type="InterPro" id="IPR011067">
    <property type="entry name" value="Plasmid_toxin/cell-grow_inhib"/>
</dbReference>
<name>A0A285EI55_9ACTN</name>
<accession>A0A285EI55</accession>
<evidence type="ECO:0000256" key="1">
    <source>
        <dbReference type="ARBA" id="ARBA00007521"/>
    </source>
</evidence>
<protein>
    <submittedName>
        <fullName evidence="3">mRNA interferase MazF</fullName>
    </submittedName>
</protein>
<comment type="similarity">
    <text evidence="1">Belongs to the PemK/MazF family.</text>
</comment>
<dbReference type="Pfam" id="PF02452">
    <property type="entry name" value="PemK_toxin"/>
    <property type="match status" value="1"/>
</dbReference>
<dbReference type="Gene3D" id="2.30.30.110">
    <property type="match status" value="1"/>
</dbReference>
<dbReference type="SUPFAM" id="SSF50118">
    <property type="entry name" value="Cell growth inhibitor/plasmid maintenance toxic component"/>
    <property type="match status" value="1"/>
</dbReference>
<dbReference type="InterPro" id="IPR003477">
    <property type="entry name" value="PemK-like"/>
</dbReference>
<dbReference type="RefSeq" id="WP_097207656.1">
    <property type="nucleotide sequence ID" value="NZ_JACHXB010000007.1"/>
</dbReference>
<reference evidence="3 4" key="1">
    <citation type="submission" date="2017-09" db="EMBL/GenBank/DDBJ databases">
        <authorList>
            <person name="Ehlers B."/>
            <person name="Leendertz F.H."/>
        </authorList>
    </citation>
    <scope>NUCLEOTIDE SEQUENCE [LARGE SCALE GENOMIC DNA]</scope>
    <source>
        <strain evidence="3 4">DSM 46844</strain>
    </source>
</reference>
<sequence length="105" mass="11373">MRPIHLAHLDKTRPVLVLTRELVRPHLSRVTVAPITSTVRGLSTEVPVGPDNGLDYPSVISCDNVVTVPKAALGRQIGRLLPEQEPAFTAALHAAFDLEDLPAPR</sequence>
<dbReference type="AlphaFoldDB" id="A0A285EI55"/>
<dbReference type="PANTHER" id="PTHR33988">
    <property type="entry name" value="ENDORIBONUCLEASE MAZF-RELATED"/>
    <property type="match status" value="1"/>
</dbReference>